<protein>
    <submittedName>
        <fullName evidence="2">Unnamed protein product</fullName>
    </submittedName>
</protein>
<dbReference type="InterPro" id="IPR043502">
    <property type="entry name" value="DNA/RNA_pol_sf"/>
</dbReference>
<dbReference type="PANTHER" id="PTHR33064">
    <property type="entry name" value="POL PROTEIN"/>
    <property type="match status" value="1"/>
</dbReference>
<proteinExistence type="predicted"/>
<dbReference type="OrthoDB" id="115141at2759"/>
<dbReference type="Gene3D" id="3.30.70.270">
    <property type="match status" value="1"/>
</dbReference>
<dbReference type="PANTHER" id="PTHR33064:SF37">
    <property type="entry name" value="RIBONUCLEASE H"/>
    <property type="match status" value="1"/>
</dbReference>
<dbReference type="InterPro" id="IPR000477">
    <property type="entry name" value="RT_dom"/>
</dbReference>
<accession>A0A9W6XUI8</accession>
<reference evidence="2" key="1">
    <citation type="submission" date="2023-04" db="EMBL/GenBank/DDBJ databases">
        <title>Phytophthora fragariaefolia NBRC 109709.</title>
        <authorList>
            <person name="Ichikawa N."/>
            <person name="Sato H."/>
            <person name="Tonouchi N."/>
        </authorList>
    </citation>
    <scope>NUCLEOTIDE SEQUENCE</scope>
    <source>
        <strain evidence="2">NBRC 109709</strain>
    </source>
</reference>
<feature type="domain" description="Reverse transcriptase" evidence="1">
    <location>
        <begin position="262"/>
        <end position="450"/>
    </location>
</feature>
<organism evidence="2 3">
    <name type="scientific">Phytophthora fragariaefolia</name>
    <dbReference type="NCBI Taxonomy" id="1490495"/>
    <lineage>
        <taxon>Eukaryota</taxon>
        <taxon>Sar</taxon>
        <taxon>Stramenopiles</taxon>
        <taxon>Oomycota</taxon>
        <taxon>Peronosporomycetes</taxon>
        <taxon>Peronosporales</taxon>
        <taxon>Peronosporaceae</taxon>
        <taxon>Phytophthora</taxon>
    </lineage>
</organism>
<evidence type="ECO:0000313" key="2">
    <source>
        <dbReference type="EMBL" id="GMF45514.1"/>
    </source>
</evidence>
<name>A0A9W6XUI8_9STRA</name>
<dbReference type="InterPro" id="IPR043128">
    <property type="entry name" value="Rev_trsase/Diguanyl_cyclase"/>
</dbReference>
<evidence type="ECO:0000259" key="1">
    <source>
        <dbReference type="PROSITE" id="PS50878"/>
    </source>
</evidence>
<dbReference type="Proteomes" id="UP001165121">
    <property type="component" value="Unassembled WGS sequence"/>
</dbReference>
<dbReference type="AlphaFoldDB" id="A0A9W6XUI8"/>
<dbReference type="InterPro" id="IPR051320">
    <property type="entry name" value="Viral_Replic_Matur_Polypro"/>
</dbReference>
<dbReference type="PROSITE" id="PS50878">
    <property type="entry name" value="RT_POL"/>
    <property type="match status" value="1"/>
</dbReference>
<dbReference type="Pfam" id="PF00078">
    <property type="entry name" value="RVT_1"/>
    <property type="match status" value="1"/>
</dbReference>
<dbReference type="SUPFAM" id="SSF56672">
    <property type="entry name" value="DNA/RNA polymerases"/>
    <property type="match status" value="1"/>
</dbReference>
<dbReference type="EMBL" id="BSXT01001828">
    <property type="protein sequence ID" value="GMF45514.1"/>
    <property type="molecule type" value="Genomic_DNA"/>
</dbReference>
<sequence>MLRLRDLANVEFYPLGGNAEELAVYIVKNDGCLILTKIETLEKVVPRNMQMIDEILDSMTDLKIEDTEARVLNYFVLFDQIVEEHGLCGMLGSGREDDANYGDHMKLRCKLLMKNIAPEMLRLEMERLAIAKPVLKKNDIALYEALVDRARDQQHYQLLAQELKQGERTRSQNKNNVTGKSVDMNTRRATAMSPSEQHVKYREGRQQDTQARRCSVTCATPRRLYVMDGDTNEVFIGDETLKSLSINVDQLPEQLVGKADPEEDEDNIEEEVLVGTTSEDEIRELLDLLLANAINEGFRMNLSRSCVRLDHPDSRSNTKLLVVIAMVNGAYYFATFDLFKGFWQLLLHPDCRESFSFITNDTVYTPTRVPQGATDSPIHFQSQMHEVFRDMLYENVIIWVDDIVVFAKPAEEFIAVLRKFFSRIHEYGLKLNAKKSCLYAREISWCGHIIDDDGLRHNPERVAALSSLLFPATVAGLQKYCAL</sequence>
<dbReference type="CDD" id="cd01647">
    <property type="entry name" value="RT_LTR"/>
    <property type="match status" value="1"/>
</dbReference>
<gene>
    <name evidence="2" type="ORF">Pfra01_001633200</name>
</gene>
<evidence type="ECO:0000313" key="3">
    <source>
        <dbReference type="Proteomes" id="UP001165121"/>
    </source>
</evidence>
<dbReference type="Gene3D" id="3.10.10.10">
    <property type="entry name" value="HIV Type 1 Reverse Transcriptase, subunit A, domain 1"/>
    <property type="match status" value="1"/>
</dbReference>
<comment type="caution">
    <text evidence="2">The sequence shown here is derived from an EMBL/GenBank/DDBJ whole genome shotgun (WGS) entry which is preliminary data.</text>
</comment>
<keyword evidence="3" id="KW-1185">Reference proteome</keyword>